<dbReference type="SMART" id="SM00490">
    <property type="entry name" value="HELICc"/>
    <property type="match status" value="1"/>
</dbReference>
<evidence type="ECO:0000313" key="8">
    <source>
        <dbReference type="Proteomes" id="UP000256686"/>
    </source>
</evidence>
<dbReference type="PANTHER" id="PTHR47961:SF6">
    <property type="entry name" value="DNA-DIRECTED DNA POLYMERASE"/>
    <property type="match status" value="1"/>
</dbReference>
<proteinExistence type="predicted"/>
<evidence type="ECO:0000256" key="2">
    <source>
        <dbReference type="ARBA" id="ARBA00022801"/>
    </source>
</evidence>
<feature type="domain" description="Helicase C-terminal" evidence="6">
    <location>
        <begin position="363"/>
        <end position="558"/>
    </location>
</feature>
<dbReference type="InterPro" id="IPR027417">
    <property type="entry name" value="P-loop_NTPase"/>
</dbReference>
<keyword evidence="3" id="KW-0347">Helicase</keyword>
<dbReference type="SMART" id="SM00487">
    <property type="entry name" value="DEXDc"/>
    <property type="match status" value="1"/>
</dbReference>
<evidence type="ECO:0000259" key="5">
    <source>
        <dbReference type="PROSITE" id="PS51192"/>
    </source>
</evidence>
<reference evidence="8" key="1">
    <citation type="submission" date="2018-06" db="EMBL/GenBank/DDBJ databases">
        <authorList>
            <person name="Lum Nde A."/>
            <person name="Hugo C."/>
        </authorList>
    </citation>
    <scope>NUCLEOTIDE SEQUENCE [LARGE SCALE GENOMIC DNA]</scope>
    <source>
        <strain evidence="8">1_F178</strain>
    </source>
</reference>
<dbReference type="EMBL" id="QNVT01000012">
    <property type="protein sequence ID" value="REC61870.1"/>
    <property type="molecule type" value="Genomic_DNA"/>
</dbReference>
<dbReference type="GO" id="GO:0016787">
    <property type="term" value="F:hydrolase activity"/>
    <property type="evidence" value="ECO:0007669"/>
    <property type="project" value="UniProtKB-KW"/>
</dbReference>
<dbReference type="InterPro" id="IPR001650">
    <property type="entry name" value="Helicase_C-like"/>
</dbReference>
<dbReference type="GO" id="GO:0004386">
    <property type="term" value="F:helicase activity"/>
    <property type="evidence" value="ECO:0007669"/>
    <property type="project" value="UniProtKB-KW"/>
</dbReference>
<protein>
    <recommendedName>
        <fullName evidence="9">DEAD/DEAH box helicase</fullName>
    </recommendedName>
</protein>
<dbReference type="SUPFAM" id="SSF52540">
    <property type="entry name" value="P-loop containing nucleoside triphosphate hydrolases"/>
    <property type="match status" value="1"/>
</dbReference>
<evidence type="ECO:0008006" key="9">
    <source>
        <dbReference type="Google" id="ProtNLM"/>
    </source>
</evidence>
<dbReference type="GO" id="GO:0005524">
    <property type="term" value="F:ATP binding"/>
    <property type="evidence" value="ECO:0007669"/>
    <property type="project" value="UniProtKB-KW"/>
</dbReference>
<dbReference type="PANTHER" id="PTHR47961">
    <property type="entry name" value="DNA POLYMERASE THETA, PUTATIVE (AFU_ORTHOLOGUE AFUA_1G05260)-RELATED"/>
    <property type="match status" value="1"/>
</dbReference>
<dbReference type="Proteomes" id="UP000256686">
    <property type="component" value="Unassembled WGS sequence"/>
</dbReference>
<evidence type="ECO:0000256" key="3">
    <source>
        <dbReference type="ARBA" id="ARBA00022806"/>
    </source>
</evidence>
<dbReference type="GO" id="GO:0003676">
    <property type="term" value="F:nucleic acid binding"/>
    <property type="evidence" value="ECO:0007669"/>
    <property type="project" value="InterPro"/>
</dbReference>
<dbReference type="Pfam" id="PF00270">
    <property type="entry name" value="DEAD"/>
    <property type="match status" value="1"/>
</dbReference>
<evidence type="ECO:0000256" key="1">
    <source>
        <dbReference type="ARBA" id="ARBA00022741"/>
    </source>
</evidence>
<feature type="domain" description="Helicase ATP-binding" evidence="5">
    <location>
        <begin position="148"/>
        <end position="319"/>
    </location>
</feature>
<dbReference type="PROSITE" id="PS51194">
    <property type="entry name" value="HELICASE_CTER"/>
    <property type="match status" value="1"/>
</dbReference>
<dbReference type="RefSeq" id="WP_115971408.1">
    <property type="nucleotide sequence ID" value="NZ_QNVT01000012.1"/>
</dbReference>
<keyword evidence="4" id="KW-0067">ATP-binding</keyword>
<organism evidence="7 8">
    <name type="scientific">Chryseobacterium pennae</name>
    <dbReference type="NCBI Taxonomy" id="2258962"/>
    <lineage>
        <taxon>Bacteria</taxon>
        <taxon>Pseudomonadati</taxon>
        <taxon>Bacteroidota</taxon>
        <taxon>Flavobacteriia</taxon>
        <taxon>Flavobacteriales</taxon>
        <taxon>Weeksellaceae</taxon>
        <taxon>Chryseobacterium group</taxon>
        <taxon>Chryseobacterium</taxon>
    </lineage>
</organism>
<keyword evidence="2" id="KW-0378">Hydrolase</keyword>
<evidence type="ECO:0000256" key="4">
    <source>
        <dbReference type="ARBA" id="ARBA00022840"/>
    </source>
</evidence>
<evidence type="ECO:0000313" key="7">
    <source>
        <dbReference type="EMBL" id="REC61870.1"/>
    </source>
</evidence>
<sequence length="850" mass="98893">MKIIDKLTEDILRDEYFNALFNKCSLITAQNLFKKSNRVQFTTKELRDTLRFADILSNSKNSEARNRSYQIVASLNQDYKDNEVYRTVSKAIFSKLGNFPAINYLENKNKNIALLPIFREIETESKRLIQQAPDGNGMIFTDTQFELFNKLSKSTEFSFSGPTSMGKSFIIKSFIKKVIKNSPPENIVIIVPTRALINQFFSDLKNELHELLDTYKYKIFINSNVSDILTEEKYNYIFVLTPERLLSYLSQDTNPPIGFLFIDEAHKLANDKDARSVTTYSAIEKVQKMYGNVKLYFSSPNVSNPEIFLRLFNRDIQNSFRTGESPVSQNIYFVNLETKEVESYSNNSVLKLQDILDDSKDYSITKFIKFIGADKNNLIYCYSKRNTVNKAIELSKLLPRIEQSELVEQAIKNIKEYIHPEYYLVDFIEKGVAYHYGKLPQLIRNLIEDLYQKEEIRYVFCTSTLLEGVNMPTQNIFIIDNRSGSKTTLSPIDFWNLSGRAGRLTRELVGNIFCVQYEDFKWVDKDVLIRKDIKLQPTILTKIDHNLKKIEKALKNEEIKSGSEVEKEILKYIANIIKVDTLETTANYKSPIIDKLIEDNKQKLIDLAKQGIINFEIPKSILKFNQTINFEIQERIYKAVSKSKKSILPNSGAIKYESILKVLIDFHRLYSWDKTEKKLANVNSLKYYAVLMNQWVQGFSLSQIISQSIDYNHDNGYQVEVDFRVYEVFDKTNRRHINALIEKLIDDIEYVLRYILEKYFNHYYQILVAIIGESKAGDNWATLLEYGTQIPQVIALQNIGLSRNTAIKIFRHHRKSLILKDNKLVGVNKALLLNEFRSTSLEFEEIKRTL</sequence>
<dbReference type="Pfam" id="PF00271">
    <property type="entry name" value="Helicase_C"/>
    <property type="match status" value="1"/>
</dbReference>
<accession>A0A3D9C7K1</accession>
<name>A0A3D9C7K1_9FLAO</name>
<keyword evidence="8" id="KW-1185">Reference proteome</keyword>
<keyword evidence="1" id="KW-0547">Nucleotide-binding</keyword>
<dbReference type="PROSITE" id="PS51192">
    <property type="entry name" value="HELICASE_ATP_BIND_1"/>
    <property type="match status" value="1"/>
</dbReference>
<dbReference type="AlphaFoldDB" id="A0A3D9C7K1"/>
<dbReference type="InterPro" id="IPR014001">
    <property type="entry name" value="Helicase_ATP-bd"/>
</dbReference>
<evidence type="ECO:0000259" key="6">
    <source>
        <dbReference type="PROSITE" id="PS51194"/>
    </source>
</evidence>
<comment type="caution">
    <text evidence="7">The sequence shown here is derived from an EMBL/GenBank/DDBJ whole genome shotgun (WGS) entry which is preliminary data.</text>
</comment>
<dbReference type="InterPro" id="IPR011545">
    <property type="entry name" value="DEAD/DEAH_box_helicase_dom"/>
</dbReference>
<dbReference type="Gene3D" id="3.40.50.300">
    <property type="entry name" value="P-loop containing nucleotide triphosphate hydrolases"/>
    <property type="match status" value="2"/>
</dbReference>
<dbReference type="InterPro" id="IPR050474">
    <property type="entry name" value="Hel308_SKI2-like"/>
</dbReference>
<gene>
    <name evidence="7" type="ORF">DRF65_14155</name>
</gene>